<keyword evidence="3" id="KW-1185">Reference proteome</keyword>
<comment type="caution">
    <text evidence="2">The sequence shown here is derived from an EMBL/GenBank/DDBJ whole genome shotgun (WGS) entry which is preliminary data.</text>
</comment>
<dbReference type="Proteomes" id="UP000237481">
    <property type="component" value="Unassembled WGS sequence"/>
</dbReference>
<protein>
    <submittedName>
        <fullName evidence="2">Uncharacterized protein</fullName>
    </submittedName>
</protein>
<feature type="compositionally biased region" description="Acidic residues" evidence="1">
    <location>
        <begin position="81"/>
        <end position="92"/>
    </location>
</feature>
<proteinExistence type="predicted"/>
<gene>
    <name evidence="2" type="ORF">TPAR_06338</name>
</gene>
<sequence length="385" mass="41550">MPPSPRTPRHSRNSSAVDSYQGSPQTRRQSRSSVHDPATPFANGLSHQDSLDLNILASGGACPGNGMGNLADELADAFSDSGDEDGDEDEDEYQNREADLEGPQAVHGQTRDGGADINAGPINDGSRGKDGGLSIPSPHKRSHQRKWSEYDGSEYGSESDLDSAGMPPTLVAKIDAIESLARRGTESYGGPADDVFRRVTDGLRDLGSQSMVEGGASRLITAHSALTTHLAHQTRQLHSLTFPLLSPLVAPPDAETIDDLVPLLLALSDDMPRPSTSAFNSLTALHSLTAELIQTLSYLSDTLHMSRQTTATATRRLKSAKELVSDMRRDEELREEGERWLARGNWGERLQKRECAGVCGEVIGGFEDVCNGWRQRLLAQAESQA</sequence>
<feature type="compositionally biased region" description="Polar residues" evidence="1">
    <location>
        <begin position="13"/>
        <end position="27"/>
    </location>
</feature>
<dbReference type="AlphaFoldDB" id="A0A2S4KTL2"/>
<feature type="region of interest" description="Disordered" evidence="1">
    <location>
        <begin position="1"/>
        <end position="166"/>
    </location>
</feature>
<evidence type="ECO:0000313" key="2">
    <source>
        <dbReference type="EMBL" id="POR33470.1"/>
    </source>
</evidence>
<dbReference type="EMBL" id="PKSG01000685">
    <property type="protein sequence ID" value="POR33470.1"/>
    <property type="molecule type" value="Genomic_DNA"/>
</dbReference>
<accession>A0A2S4KTL2</accession>
<evidence type="ECO:0000256" key="1">
    <source>
        <dbReference type="SAM" id="MobiDB-lite"/>
    </source>
</evidence>
<organism evidence="2 3">
    <name type="scientific">Tolypocladium paradoxum</name>
    <dbReference type="NCBI Taxonomy" id="94208"/>
    <lineage>
        <taxon>Eukaryota</taxon>
        <taxon>Fungi</taxon>
        <taxon>Dikarya</taxon>
        <taxon>Ascomycota</taxon>
        <taxon>Pezizomycotina</taxon>
        <taxon>Sordariomycetes</taxon>
        <taxon>Hypocreomycetidae</taxon>
        <taxon>Hypocreales</taxon>
        <taxon>Ophiocordycipitaceae</taxon>
        <taxon>Tolypocladium</taxon>
    </lineage>
</organism>
<reference evidence="2 3" key="1">
    <citation type="submission" date="2018-01" db="EMBL/GenBank/DDBJ databases">
        <title>Harnessing the power of phylogenomics to disentangle the directionality and signatures of interkingdom host jumping in the parasitic fungal genus Tolypocladium.</title>
        <authorList>
            <person name="Quandt C.A."/>
            <person name="Patterson W."/>
            <person name="Spatafora J.W."/>
        </authorList>
    </citation>
    <scope>NUCLEOTIDE SEQUENCE [LARGE SCALE GENOMIC DNA]</scope>
    <source>
        <strain evidence="2 3">NRBC 100945</strain>
    </source>
</reference>
<evidence type="ECO:0000313" key="3">
    <source>
        <dbReference type="Proteomes" id="UP000237481"/>
    </source>
</evidence>
<name>A0A2S4KTL2_9HYPO</name>
<dbReference type="OrthoDB" id="5427526at2759"/>